<feature type="domain" description="SET" evidence="1">
    <location>
        <begin position="1"/>
        <end position="188"/>
    </location>
</feature>
<dbReference type="InterPro" id="IPR046341">
    <property type="entry name" value="SET_dom_sf"/>
</dbReference>
<keyword evidence="3" id="KW-1185">Reference proteome</keyword>
<dbReference type="EMBL" id="CAKOGP040001758">
    <property type="protein sequence ID" value="CAJ1949640.1"/>
    <property type="molecule type" value="Genomic_DNA"/>
</dbReference>
<dbReference type="GO" id="GO:0005634">
    <property type="term" value="C:nucleus"/>
    <property type="evidence" value="ECO:0007669"/>
    <property type="project" value="TreeGrafter"/>
</dbReference>
<accession>A0AAD2JHK5</accession>
<comment type="caution">
    <text evidence="2">The sequence shown here is derived from an EMBL/GenBank/DDBJ whole genome shotgun (WGS) entry which is preliminary data.</text>
</comment>
<protein>
    <recommendedName>
        <fullName evidence="1">SET domain-containing protein</fullName>
    </recommendedName>
</protein>
<dbReference type="InterPro" id="IPR050869">
    <property type="entry name" value="H3K4_H4K5_MeTrfase"/>
</dbReference>
<name>A0AAD2JHK5_9STRA</name>
<evidence type="ECO:0000313" key="3">
    <source>
        <dbReference type="Proteomes" id="UP001295423"/>
    </source>
</evidence>
<dbReference type="CDD" id="cd20071">
    <property type="entry name" value="SET_SMYD"/>
    <property type="match status" value="1"/>
</dbReference>
<dbReference type="PANTHER" id="PTHR12197">
    <property type="entry name" value="HISTONE-LYSINE N-METHYLTRANSFERASE SMYD"/>
    <property type="match status" value="1"/>
</dbReference>
<dbReference type="Proteomes" id="UP001295423">
    <property type="component" value="Unassembled WGS sequence"/>
</dbReference>
<dbReference type="InterPro" id="IPR011990">
    <property type="entry name" value="TPR-like_helical_dom_sf"/>
</dbReference>
<dbReference type="InterPro" id="IPR001214">
    <property type="entry name" value="SET_dom"/>
</dbReference>
<evidence type="ECO:0000313" key="2">
    <source>
        <dbReference type="EMBL" id="CAJ1949640.1"/>
    </source>
</evidence>
<dbReference type="SUPFAM" id="SSF82199">
    <property type="entry name" value="SET domain"/>
    <property type="match status" value="1"/>
</dbReference>
<dbReference type="AlphaFoldDB" id="A0AAD2JHK5"/>
<sequence>MSEVKQSAYGQLGLFATKAFKAGDEILAESPAVVLASTAAGKQQKTEASIKKSLESIDVDLHGTFRSMITAGTSWIENSKNEKTAILDLYSPTAESSSKIEDRIRTVAKEALQFLQKSTDSTVDWDKVEKAMLVWACNSFQGGRIYLKISRANHSCDPNSIIQAKGEGQKMLAATDIAVGDEITISYLGSMLYTETGVRREKLKRTKFFHCECTRCVGEDVAARVPCPSEHPRQAQQSLNEDEQYDDDQTVKYICASSESSALEKFEKLKKSMSVVTSRVLALLEEQESAKDKKPNDDSDDEEILEEHLSLARAVMGDKHWTTNLLLLLLLHRRLSQMSSTMLTTQQIPEMEDVAETIDNLQRLHRYVESLRLKLHPGHILGDVIIGTARTLVSLGDMKSQKFGAEWLEKISDYVDKFESEGRQKVVNVLSVAWKKHDRDSSDDGKKAKKLKS</sequence>
<dbReference type="Gene3D" id="1.25.40.10">
    <property type="entry name" value="Tetratricopeptide repeat domain"/>
    <property type="match status" value="1"/>
</dbReference>
<dbReference type="PROSITE" id="PS50280">
    <property type="entry name" value="SET"/>
    <property type="match status" value="1"/>
</dbReference>
<reference evidence="2" key="1">
    <citation type="submission" date="2023-08" db="EMBL/GenBank/DDBJ databases">
        <authorList>
            <person name="Audoor S."/>
            <person name="Bilcke G."/>
        </authorList>
    </citation>
    <scope>NUCLEOTIDE SEQUENCE</scope>
</reference>
<evidence type="ECO:0000259" key="1">
    <source>
        <dbReference type="PROSITE" id="PS50280"/>
    </source>
</evidence>
<organism evidence="2 3">
    <name type="scientific">Cylindrotheca closterium</name>
    <dbReference type="NCBI Taxonomy" id="2856"/>
    <lineage>
        <taxon>Eukaryota</taxon>
        <taxon>Sar</taxon>
        <taxon>Stramenopiles</taxon>
        <taxon>Ochrophyta</taxon>
        <taxon>Bacillariophyta</taxon>
        <taxon>Bacillariophyceae</taxon>
        <taxon>Bacillariophycidae</taxon>
        <taxon>Bacillariales</taxon>
        <taxon>Bacillariaceae</taxon>
        <taxon>Cylindrotheca</taxon>
    </lineage>
</organism>
<dbReference type="PANTHER" id="PTHR12197:SF251">
    <property type="entry name" value="EG:BACR7C10.4 PROTEIN"/>
    <property type="match status" value="1"/>
</dbReference>
<dbReference type="Gene3D" id="2.170.270.10">
    <property type="entry name" value="SET domain"/>
    <property type="match status" value="1"/>
</dbReference>
<gene>
    <name evidence="2" type="ORF">CYCCA115_LOCUS12198</name>
</gene>
<dbReference type="Pfam" id="PF00856">
    <property type="entry name" value="SET"/>
    <property type="match status" value="1"/>
</dbReference>
<proteinExistence type="predicted"/>